<dbReference type="Proteomes" id="UP000256388">
    <property type="component" value="Unassembled WGS sequence"/>
</dbReference>
<dbReference type="RefSeq" id="WP_116223845.1">
    <property type="nucleotide sequence ID" value="NZ_AP018437.1"/>
</dbReference>
<sequence>MNLLIFDMDGVLLEPLGYHHALQETVRLAGEACGFSDVRLNAAQIARFEALGISSEWHSSALCMAWMALQKEFAPDSQSPDWERLAAVFQRQPQADSPIRRGAAALVQVGQEQGVSAEHATTLMRECESLQTSPTFNWFQELVLGSAAFERIYGKAGQLNTDSYLEKYDRKLLEPAWAGRVADWARQPGCGAGIMTSRPSDGPQGYAQEPDGGLGAELVGLGELPLIGNGEMRWLAEKLGVTVAEVKKPAAMHALAALLAAGGWPLERSLDYLAGGFPHMRREDLAWLDGSTVIVVEDTISGLLAMRAAGALLEEIDVRVRVRNVGVATDAAKVAALEGMGAQVFVDVNCALDCILATDGHR</sequence>
<proteinExistence type="predicted"/>
<comment type="caution">
    <text evidence="1">The sequence shown here is derived from an EMBL/GenBank/DDBJ whole genome shotgun (WGS) entry which is preliminary data.</text>
</comment>
<dbReference type="SUPFAM" id="SSF56784">
    <property type="entry name" value="HAD-like"/>
    <property type="match status" value="1"/>
</dbReference>
<evidence type="ECO:0000313" key="2">
    <source>
        <dbReference type="Proteomes" id="UP000256388"/>
    </source>
</evidence>
<keyword evidence="2" id="KW-1185">Reference proteome</keyword>
<dbReference type="OrthoDB" id="162167at2"/>
<dbReference type="AlphaFoldDB" id="A0A347ZTW0"/>
<reference evidence="1 2" key="1">
    <citation type="submission" date="2018-08" db="EMBL/GenBank/DDBJ databases">
        <title>Genomic Encyclopedia of Type Strains, Phase IV (KMG-IV): sequencing the most valuable type-strain genomes for metagenomic binning, comparative biology and taxonomic classification.</title>
        <authorList>
            <person name="Goeker M."/>
        </authorList>
    </citation>
    <scope>NUCLEOTIDE SEQUENCE [LARGE SCALE GENOMIC DNA]</scope>
    <source>
        <strain evidence="1 2">DSM 23923</strain>
    </source>
</reference>
<organism evidence="1 2">
    <name type="scientific">Pelolinea submarina</name>
    <dbReference type="NCBI Taxonomy" id="913107"/>
    <lineage>
        <taxon>Bacteria</taxon>
        <taxon>Bacillati</taxon>
        <taxon>Chloroflexota</taxon>
        <taxon>Anaerolineae</taxon>
        <taxon>Anaerolineales</taxon>
        <taxon>Anaerolineaceae</taxon>
        <taxon>Pelolinea</taxon>
    </lineage>
</organism>
<accession>A0A347ZTW0</accession>
<protein>
    <submittedName>
        <fullName evidence="1">Uncharacterized protein</fullName>
    </submittedName>
</protein>
<dbReference type="InterPro" id="IPR036412">
    <property type="entry name" value="HAD-like_sf"/>
</dbReference>
<gene>
    <name evidence="1" type="ORF">DFR64_0537</name>
</gene>
<evidence type="ECO:0000313" key="1">
    <source>
        <dbReference type="EMBL" id="REG10678.1"/>
    </source>
</evidence>
<name>A0A347ZTW0_9CHLR</name>
<dbReference type="EMBL" id="QUMS01000001">
    <property type="protein sequence ID" value="REG10678.1"/>
    <property type="molecule type" value="Genomic_DNA"/>
</dbReference>